<dbReference type="STRING" id="574349.SAMN05443545_10550"/>
<name>A0A1H3AWD7_9GAMM</name>
<proteinExistence type="predicted"/>
<feature type="compositionally biased region" description="Acidic residues" evidence="1">
    <location>
        <begin position="363"/>
        <end position="392"/>
    </location>
</feature>
<keyword evidence="4" id="KW-1185">Reference proteome</keyword>
<keyword evidence="2" id="KW-1133">Transmembrane helix</keyword>
<evidence type="ECO:0000313" key="3">
    <source>
        <dbReference type="EMBL" id="SDX34026.1"/>
    </source>
</evidence>
<organism evidence="3 4">
    <name type="scientific">Aidingimonas halophila</name>
    <dbReference type="NCBI Taxonomy" id="574349"/>
    <lineage>
        <taxon>Bacteria</taxon>
        <taxon>Pseudomonadati</taxon>
        <taxon>Pseudomonadota</taxon>
        <taxon>Gammaproteobacteria</taxon>
        <taxon>Oceanospirillales</taxon>
        <taxon>Halomonadaceae</taxon>
        <taxon>Aidingimonas</taxon>
    </lineage>
</organism>
<evidence type="ECO:0000256" key="2">
    <source>
        <dbReference type="SAM" id="Phobius"/>
    </source>
</evidence>
<evidence type="ECO:0000313" key="4">
    <source>
        <dbReference type="Proteomes" id="UP000198500"/>
    </source>
</evidence>
<dbReference type="OrthoDB" id="5821246at2"/>
<evidence type="ECO:0000256" key="1">
    <source>
        <dbReference type="SAM" id="MobiDB-lite"/>
    </source>
</evidence>
<dbReference type="Proteomes" id="UP000198500">
    <property type="component" value="Unassembled WGS sequence"/>
</dbReference>
<dbReference type="EMBL" id="FNNI01000005">
    <property type="protein sequence ID" value="SDX34026.1"/>
    <property type="molecule type" value="Genomic_DNA"/>
</dbReference>
<keyword evidence="2" id="KW-0472">Membrane</keyword>
<dbReference type="InterPro" id="IPR016936">
    <property type="entry name" value="UCP029693"/>
</dbReference>
<reference evidence="3 4" key="1">
    <citation type="submission" date="2016-10" db="EMBL/GenBank/DDBJ databases">
        <authorList>
            <person name="de Groot N.N."/>
        </authorList>
    </citation>
    <scope>NUCLEOTIDE SEQUENCE [LARGE SCALE GENOMIC DNA]</scope>
    <source>
        <strain evidence="3 4">DSM 19219</strain>
    </source>
</reference>
<keyword evidence="2" id="KW-0812">Transmembrane</keyword>
<feature type="region of interest" description="Disordered" evidence="1">
    <location>
        <begin position="341"/>
        <end position="392"/>
    </location>
</feature>
<protein>
    <recommendedName>
        <fullName evidence="5">DUF2333 domain-containing protein</fullName>
    </recommendedName>
</protein>
<feature type="transmembrane region" description="Helical" evidence="2">
    <location>
        <begin position="31"/>
        <end position="50"/>
    </location>
</feature>
<dbReference type="AlphaFoldDB" id="A0A1H3AWD7"/>
<dbReference type="Pfam" id="PF10095">
    <property type="entry name" value="DUF2333"/>
    <property type="match status" value="1"/>
</dbReference>
<accession>A0A1H3AWD7</accession>
<sequence>MAVFGKRKTATPDRTSDVLERPDYGWIWKPLLALLVLYLLVTIALGFWWSREPEPFDVSRVVDVQRGNAADDTADAASAEARSGAVTAATLMTMVDTLLDKPGGYLRNDMMPPGLWLDNQPNWEYGVLRQVRDMSSALSSFDAGEPESVEAATQRFQANSRDWLYPSTERRLEQGRDALGNYLVALGAGEAEGFHGEGDAMVAWLERVDDRLDSLTSRLSASVDDPDVLQGVDVDSEDGPAKTPWYKVDDYFYEARGSAWALMHLFQALQRDQASLLEAADATALVDGIVAELERTQRRLWSPVVLNGSGFGVFANHSLMMANYTQRAGELITDLSQQLESVEVGEGDASSPSDTDTQRQDEGAEEEGSDESSNESVEDSDGEEASDESNQE</sequence>
<evidence type="ECO:0008006" key="5">
    <source>
        <dbReference type="Google" id="ProtNLM"/>
    </source>
</evidence>
<gene>
    <name evidence="3" type="ORF">SAMN05443545_10550</name>
</gene>